<dbReference type="PRINTS" id="PR00397">
    <property type="entry name" value="SIROHAEM"/>
</dbReference>
<evidence type="ECO:0000256" key="1">
    <source>
        <dbReference type="ARBA" id="ARBA00022485"/>
    </source>
</evidence>
<keyword evidence="10" id="KW-1185">Reference proteome</keyword>
<dbReference type="PROSITE" id="PS00365">
    <property type="entry name" value="NIR_SIR"/>
    <property type="match status" value="1"/>
</dbReference>
<dbReference type="PANTHER" id="PTHR32439:SF9">
    <property type="entry name" value="BLR3264 PROTEIN"/>
    <property type="match status" value="1"/>
</dbReference>
<dbReference type="Pfam" id="PF03460">
    <property type="entry name" value="NIR_SIR_ferr"/>
    <property type="match status" value="2"/>
</dbReference>
<feature type="domain" description="Nitrite/Sulfite reductase ferredoxin-like" evidence="8">
    <location>
        <begin position="266"/>
        <end position="323"/>
    </location>
</feature>
<evidence type="ECO:0000313" key="10">
    <source>
        <dbReference type="Proteomes" id="UP001060414"/>
    </source>
</evidence>
<evidence type="ECO:0000256" key="5">
    <source>
        <dbReference type="ARBA" id="ARBA00023004"/>
    </source>
</evidence>
<sequence>MAEDTTSQPAVDFHQLRLDGVYRMNDADELMLRIKVPAGVLSVEQALKAAELAERYAGARLHLTTRGSIELHRVRHSDLAAIGRGLAAVGLTSRGACGGAVRGIACSTSFSPNFALTQSLARRLHRHFAGNPHFEGLPKKFKIAVEDGYRGARHLIQDVGLVLVAVTEGEARYDVWVGGGLGREPQAALKLEEQVAEAHLLPLVEAVVRTYARHTPAGKRLKHLLRLVGEETFCRLLQDELATRPRTLAPGGLDAAPAPPAATPPVTAGIFAGDLDAALLRKLAGLARSYAGGYLAITADQNLAFSPFNTEDRVALLEKLAAAGLRGDTPQEQTTLRVCVGNHACRMGLSPTREVAQGMLKAMPDQARTLSWAISGCPNSCSQAQLADFGVVTSRLVKEEDGERRPRFDLYQRQGAQLGEKIREGLTQAELMEAVSQSA</sequence>
<evidence type="ECO:0000313" key="9">
    <source>
        <dbReference type="EMBL" id="UWZ81462.1"/>
    </source>
</evidence>
<dbReference type="InterPro" id="IPR005117">
    <property type="entry name" value="NiRdtase/SiRdtase_haem-b_fer"/>
</dbReference>
<dbReference type="InterPro" id="IPR051329">
    <property type="entry name" value="NIR_SIR_4Fe-4S"/>
</dbReference>
<dbReference type="SUPFAM" id="SSF56014">
    <property type="entry name" value="Nitrite and sulphite reductase 4Fe-4S domain-like"/>
    <property type="match status" value="2"/>
</dbReference>
<dbReference type="Gene3D" id="3.30.413.10">
    <property type="entry name" value="Sulfite Reductase Hemoprotein, domain 1"/>
    <property type="match status" value="2"/>
</dbReference>
<evidence type="ECO:0000256" key="4">
    <source>
        <dbReference type="ARBA" id="ARBA00023002"/>
    </source>
</evidence>
<dbReference type="PANTHER" id="PTHR32439">
    <property type="entry name" value="FERREDOXIN--NITRITE REDUCTASE, CHLOROPLASTIC"/>
    <property type="match status" value="1"/>
</dbReference>
<dbReference type="Proteomes" id="UP001060414">
    <property type="component" value="Chromosome"/>
</dbReference>
<evidence type="ECO:0000256" key="3">
    <source>
        <dbReference type="ARBA" id="ARBA00022723"/>
    </source>
</evidence>
<organism evidence="9 10">
    <name type="scientific">Geoalkalibacter halelectricus</name>
    <dbReference type="NCBI Taxonomy" id="2847045"/>
    <lineage>
        <taxon>Bacteria</taxon>
        <taxon>Pseudomonadati</taxon>
        <taxon>Thermodesulfobacteriota</taxon>
        <taxon>Desulfuromonadia</taxon>
        <taxon>Desulfuromonadales</taxon>
        <taxon>Geoalkalibacteraceae</taxon>
        <taxon>Geoalkalibacter</taxon>
    </lineage>
</organism>
<evidence type="ECO:0000259" key="8">
    <source>
        <dbReference type="Pfam" id="PF03460"/>
    </source>
</evidence>
<dbReference type="RefSeq" id="WP_260749837.1">
    <property type="nucleotide sequence ID" value="NZ_CP092109.1"/>
</dbReference>
<dbReference type="EMBL" id="CP092109">
    <property type="protein sequence ID" value="UWZ81462.1"/>
    <property type="molecule type" value="Genomic_DNA"/>
</dbReference>
<dbReference type="InterPro" id="IPR006067">
    <property type="entry name" value="NO2/SO3_Rdtase_4Fe4S_dom"/>
</dbReference>
<dbReference type="Gene3D" id="3.90.480.10">
    <property type="entry name" value="Sulfite Reductase Hemoprotein,Domain 2"/>
    <property type="match status" value="1"/>
</dbReference>
<proteinExistence type="predicted"/>
<name>A0ABY5ZQK7_9BACT</name>
<keyword evidence="5" id="KW-0408">Iron</keyword>
<dbReference type="SUPFAM" id="SSF55124">
    <property type="entry name" value="Nitrite/Sulfite reductase N-terminal domain-like"/>
    <property type="match status" value="2"/>
</dbReference>
<dbReference type="InterPro" id="IPR045854">
    <property type="entry name" value="NO2/SO3_Rdtase_4Fe4S_sf"/>
</dbReference>
<keyword evidence="3" id="KW-0479">Metal-binding</keyword>
<accession>A0ABY5ZQK7</accession>
<evidence type="ECO:0000256" key="6">
    <source>
        <dbReference type="ARBA" id="ARBA00023014"/>
    </source>
</evidence>
<keyword evidence="4" id="KW-0560">Oxidoreductase</keyword>
<evidence type="ECO:0000256" key="2">
    <source>
        <dbReference type="ARBA" id="ARBA00022617"/>
    </source>
</evidence>
<dbReference type="InterPro" id="IPR006066">
    <property type="entry name" value="NO2/SO3_Rdtase_FeS/sirohaem_BS"/>
</dbReference>
<feature type="domain" description="Nitrite/Sulfite reductase ferredoxin-like" evidence="8">
    <location>
        <begin position="22"/>
        <end position="88"/>
    </location>
</feature>
<reference evidence="9" key="1">
    <citation type="journal article" date="2022" name="Environ. Microbiol.">
        <title>Geoalkalibacter halelectricus SAP #1 sp. nov. possessing extracellular electron transfer and mineral#reducing capabilities from a haloalkaline environment.</title>
        <authorList>
            <person name="Yadav S."/>
            <person name="Singh R."/>
            <person name="Sundharam S.S."/>
            <person name="Chaudhary S."/>
            <person name="Krishnamurthi S."/>
            <person name="Patil S.A."/>
        </authorList>
    </citation>
    <scope>NUCLEOTIDE SEQUENCE</scope>
    <source>
        <strain evidence="9">SAP-1</strain>
    </source>
</reference>
<keyword evidence="1" id="KW-0004">4Fe-4S</keyword>
<feature type="domain" description="Nitrite/sulphite reductase 4Fe-4S" evidence="7">
    <location>
        <begin position="117"/>
        <end position="242"/>
    </location>
</feature>
<gene>
    <name evidence="9" type="ORF">L9S41_08720</name>
</gene>
<keyword evidence="2" id="KW-0349">Heme</keyword>
<keyword evidence="6" id="KW-0411">Iron-sulfur</keyword>
<dbReference type="InterPro" id="IPR036136">
    <property type="entry name" value="Nit/Sulf_reduc_fer-like_dom_sf"/>
</dbReference>
<protein>
    <submittedName>
        <fullName evidence="9">Nitrite/sulfite reductase</fullName>
    </submittedName>
</protein>
<dbReference type="Pfam" id="PF01077">
    <property type="entry name" value="NIR_SIR"/>
    <property type="match status" value="1"/>
</dbReference>
<evidence type="ECO:0000259" key="7">
    <source>
        <dbReference type="Pfam" id="PF01077"/>
    </source>
</evidence>